<comment type="caution">
    <text evidence="4">The sequence shown here is derived from an EMBL/GenBank/DDBJ whole genome shotgun (WGS) entry which is preliminary data.</text>
</comment>
<dbReference type="PROSITE" id="PS00018">
    <property type="entry name" value="EF_HAND_1"/>
    <property type="match status" value="1"/>
</dbReference>
<dbReference type="InterPro" id="IPR011992">
    <property type="entry name" value="EF-hand-dom_pair"/>
</dbReference>
<dbReference type="SUPFAM" id="SSF47473">
    <property type="entry name" value="EF-hand"/>
    <property type="match status" value="1"/>
</dbReference>
<keyword evidence="1" id="KW-0106">Calcium</keyword>
<gene>
    <name evidence="4" type="ORF">Ciccas_008037</name>
</gene>
<dbReference type="PROSITE" id="PS50222">
    <property type="entry name" value="EF_HAND_2"/>
    <property type="match status" value="1"/>
</dbReference>
<dbReference type="CDD" id="cd00051">
    <property type="entry name" value="EFh"/>
    <property type="match status" value="1"/>
</dbReference>
<evidence type="ECO:0000313" key="4">
    <source>
        <dbReference type="EMBL" id="KAL3313361.1"/>
    </source>
</evidence>
<evidence type="ECO:0000256" key="2">
    <source>
        <dbReference type="SAM" id="MobiDB-lite"/>
    </source>
</evidence>
<evidence type="ECO:0000256" key="1">
    <source>
        <dbReference type="ARBA" id="ARBA00022837"/>
    </source>
</evidence>
<dbReference type="Gene3D" id="1.10.238.10">
    <property type="entry name" value="EF-hand"/>
    <property type="match status" value="1"/>
</dbReference>
<dbReference type="InterPro" id="IPR018247">
    <property type="entry name" value="EF_Hand_1_Ca_BS"/>
</dbReference>
<keyword evidence="5" id="KW-1185">Reference proteome</keyword>
<feature type="domain" description="EF-hand" evidence="3">
    <location>
        <begin position="19"/>
        <end position="54"/>
    </location>
</feature>
<sequence length="253" mass="28661">MCSAHAILGSSKGPNAYFSTMQAFIDVFKQIDKDNSGEISIDELIVYQESRNLKSTFVDKWKRMFDSDNTGIITYEHFCEVLGIRSARLLICPSIRSSGSPIEAHQSRQVHAAPPMSTIPASNNSSRRSSDVIEPTQTNQVHAAPIQDLSKKELKVLRSNLTKAEESYISERLSKTYWNNIESPNYSLLLSALDKEFGAKWSLKQTEKDEEPPSNYDKYIVCTEPSNEAPNHLLLWRETQKKKRQGSCLFCCM</sequence>
<name>A0ABD2Q3Q9_9PLAT</name>
<dbReference type="EMBL" id="JBJKFK010001332">
    <property type="protein sequence ID" value="KAL3313361.1"/>
    <property type="molecule type" value="Genomic_DNA"/>
</dbReference>
<dbReference type="AlphaFoldDB" id="A0ABD2Q3Q9"/>
<proteinExistence type="predicted"/>
<protein>
    <recommendedName>
        <fullName evidence="3">EF-hand domain-containing protein</fullName>
    </recommendedName>
</protein>
<reference evidence="4 5" key="1">
    <citation type="submission" date="2024-11" db="EMBL/GenBank/DDBJ databases">
        <title>Adaptive evolution of stress response genes in parasites aligns with host niche diversity.</title>
        <authorList>
            <person name="Hahn C."/>
            <person name="Resl P."/>
        </authorList>
    </citation>
    <scope>NUCLEOTIDE SEQUENCE [LARGE SCALE GENOMIC DNA]</scope>
    <source>
        <strain evidence="4">EGGRZ-B1_66</strain>
        <tissue evidence="4">Body</tissue>
    </source>
</reference>
<dbReference type="Pfam" id="PF13499">
    <property type="entry name" value="EF-hand_7"/>
    <property type="match status" value="1"/>
</dbReference>
<dbReference type="Proteomes" id="UP001626550">
    <property type="component" value="Unassembled WGS sequence"/>
</dbReference>
<evidence type="ECO:0000313" key="5">
    <source>
        <dbReference type="Proteomes" id="UP001626550"/>
    </source>
</evidence>
<feature type="region of interest" description="Disordered" evidence="2">
    <location>
        <begin position="103"/>
        <end position="142"/>
    </location>
</feature>
<evidence type="ECO:0000259" key="3">
    <source>
        <dbReference type="PROSITE" id="PS50222"/>
    </source>
</evidence>
<organism evidence="4 5">
    <name type="scientific">Cichlidogyrus casuarinus</name>
    <dbReference type="NCBI Taxonomy" id="1844966"/>
    <lineage>
        <taxon>Eukaryota</taxon>
        <taxon>Metazoa</taxon>
        <taxon>Spiralia</taxon>
        <taxon>Lophotrochozoa</taxon>
        <taxon>Platyhelminthes</taxon>
        <taxon>Monogenea</taxon>
        <taxon>Monopisthocotylea</taxon>
        <taxon>Dactylogyridea</taxon>
        <taxon>Ancyrocephalidae</taxon>
        <taxon>Cichlidogyrus</taxon>
    </lineage>
</organism>
<accession>A0ABD2Q3Q9</accession>
<dbReference type="InterPro" id="IPR002048">
    <property type="entry name" value="EF_hand_dom"/>
</dbReference>
<dbReference type="SMART" id="SM00054">
    <property type="entry name" value="EFh"/>
    <property type="match status" value="2"/>
</dbReference>